<dbReference type="GO" id="GO:0006950">
    <property type="term" value="P:response to stress"/>
    <property type="evidence" value="ECO:0007669"/>
    <property type="project" value="TreeGrafter"/>
</dbReference>
<dbReference type="PROSITE" id="PS50995">
    <property type="entry name" value="HTH_MARR_2"/>
    <property type="match status" value="1"/>
</dbReference>
<dbReference type="EMBL" id="FSRJ01000003">
    <property type="protein sequence ID" value="SIO04970.1"/>
    <property type="molecule type" value="Genomic_DNA"/>
</dbReference>
<dbReference type="InterPro" id="IPR036390">
    <property type="entry name" value="WH_DNA-bd_sf"/>
</dbReference>
<dbReference type="PANTHER" id="PTHR33164">
    <property type="entry name" value="TRANSCRIPTIONAL REGULATOR, MARR FAMILY"/>
    <property type="match status" value="1"/>
</dbReference>
<proteinExistence type="predicted"/>
<dbReference type="RefSeq" id="WP_074260605.1">
    <property type="nucleotide sequence ID" value="NZ_FSRJ01000003.1"/>
</dbReference>
<dbReference type="SUPFAM" id="SSF46785">
    <property type="entry name" value="Winged helix' DNA-binding domain"/>
    <property type="match status" value="1"/>
</dbReference>
<dbReference type="Proteomes" id="UP000184699">
    <property type="component" value="Unassembled WGS sequence"/>
</dbReference>
<accession>A0A1N6GBP1</accession>
<dbReference type="InterPro" id="IPR039422">
    <property type="entry name" value="MarR/SlyA-like"/>
</dbReference>
<keyword evidence="2" id="KW-0238">DNA-binding</keyword>
<keyword evidence="3" id="KW-1185">Reference proteome</keyword>
<evidence type="ECO:0000313" key="2">
    <source>
        <dbReference type="EMBL" id="SIO04970.1"/>
    </source>
</evidence>
<dbReference type="Pfam" id="PF01047">
    <property type="entry name" value="MarR"/>
    <property type="match status" value="1"/>
</dbReference>
<evidence type="ECO:0000313" key="3">
    <source>
        <dbReference type="Proteomes" id="UP000184699"/>
    </source>
</evidence>
<sequence>METNAHQAPFRPPVDRVGFLLSQVGAYASARFAERLAELDVQPSDVGLLRMIAVEPGLSQQALAGKLGVVPSRVVALVDALERKELVTRTRSTTDRRTHELHLADRGRDVMTQMRRIGREHENDLVAELDEEERQTLGRLLARIAAAHDLDPEVHPGYRASRR</sequence>
<name>A0A1N6GBP1_9MICO</name>
<dbReference type="PRINTS" id="PR00598">
    <property type="entry name" value="HTHMARR"/>
</dbReference>
<dbReference type="InterPro" id="IPR000835">
    <property type="entry name" value="HTH_MarR-typ"/>
</dbReference>
<dbReference type="PANTHER" id="PTHR33164:SF89">
    <property type="entry name" value="MARR FAMILY REGULATORY PROTEIN"/>
    <property type="match status" value="1"/>
</dbReference>
<dbReference type="GO" id="GO:0003700">
    <property type="term" value="F:DNA-binding transcription factor activity"/>
    <property type="evidence" value="ECO:0007669"/>
    <property type="project" value="InterPro"/>
</dbReference>
<evidence type="ECO:0000259" key="1">
    <source>
        <dbReference type="PROSITE" id="PS50995"/>
    </source>
</evidence>
<reference evidence="3" key="1">
    <citation type="submission" date="2016-11" db="EMBL/GenBank/DDBJ databases">
        <authorList>
            <person name="Varghese N."/>
            <person name="Submissions S."/>
        </authorList>
    </citation>
    <scope>NUCLEOTIDE SEQUENCE [LARGE SCALE GENOMIC DNA]</scope>
    <source>
        <strain evidence="3">DSM 8595</strain>
    </source>
</reference>
<dbReference type="SMART" id="SM00347">
    <property type="entry name" value="HTH_MARR"/>
    <property type="match status" value="1"/>
</dbReference>
<dbReference type="Gene3D" id="1.10.10.10">
    <property type="entry name" value="Winged helix-like DNA-binding domain superfamily/Winged helix DNA-binding domain"/>
    <property type="match status" value="1"/>
</dbReference>
<protein>
    <submittedName>
        <fullName evidence="2">DNA-binding transcriptional regulator, MarR family</fullName>
    </submittedName>
</protein>
<dbReference type="AlphaFoldDB" id="A0A1N6GBP1"/>
<gene>
    <name evidence="2" type="ORF">SAMN05443544_2447</name>
</gene>
<dbReference type="OrthoDB" id="4462574at2"/>
<dbReference type="STRING" id="232089.SAMN05443544_2447"/>
<dbReference type="InterPro" id="IPR036388">
    <property type="entry name" value="WH-like_DNA-bd_sf"/>
</dbReference>
<organism evidence="2 3">
    <name type="scientific">Agromyces cerinus subsp. cerinus</name>
    <dbReference type="NCBI Taxonomy" id="232089"/>
    <lineage>
        <taxon>Bacteria</taxon>
        <taxon>Bacillati</taxon>
        <taxon>Actinomycetota</taxon>
        <taxon>Actinomycetes</taxon>
        <taxon>Micrococcales</taxon>
        <taxon>Microbacteriaceae</taxon>
        <taxon>Agromyces</taxon>
    </lineage>
</organism>
<feature type="domain" description="HTH marR-type" evidence="1">
    <location>
        <begin position="14"/>
        <end position="146"/>
    </location>
</feature>
<dbReference type="GO" id="GO:0003677">
    <property type="term" value="F:DNA binding"/>
    <property type="evidence" value="ECO:0007669"/>
    <property type="project" value="UniProtKB-KW"/>
</dbReference>